<dbReference type="PROSITE" id="PS00194">
    <property type="entry name" value="THIOREDOXIN_1"/>
    <property type="match status" value="1"/>
</dbReference>
<evidence type="ECO:0000256" key="4">
    <source>
        <dbReference type="ARBA" id="ARBA00022982"/>
    </source>
</evidence>
<evidence type="ECO:0000256" key="5">
    <source>
        <dbReference type="ARBA" id="ARBA00023157"/>
    </source>
</evidence>
<protein>
    <recommendedName>
        <fullName evidence="2">Thioredoxin</fullName>
    </recommendedName>
</protein>
<keyword evidence="6" id="KW-0676">Redox-active center</keyword>
<organism evidence="8 9">
    <name type="scientific">Peptostreptococcus anaerobius</name>
    <dbReference type="NCBI Taxonomy" id="1261"/>
    <lineage>
        <taxon>Bacteria</taxon>
        <taxon>Bacillati</taxon>
        <taxon>Bacillota</taxon>
        <taxon>Clostridia</taxon>
        <taxon>Peptostreptococcales</taxon>
        <taxon>Peptostreptococcaceae</taxon>
        <taxon>Peptostreptococcus</taxon>
    </lineage>
</organism>
<keyword evidence="5" id="KW-1015">Disulfide bond</keyword>
<dbReference type="PANTHER" id="PTHR45663:SF11">
    <property type="entry name" value="GEO12009P1"/>
    <property type="match status" value="1"/>
</dbReference>
<dbReference type="STRING" id="1261.HMPREF3195_01308"/>
<dbReference type="Proteomes" id="UP000070326">
    <property type="component" value="Unassembled WGS sequence"/>
</dbReference>
<feature type="domain" description="Thioredoxin" evidence="7">
    <location>
        <begin position="27"/>
        <end position="137"/>
    </location>
</feature>
<proteinExistence type="inferred from homology"/>
<keyword evidence="3" id="KW-0813">Transport</keyword>
<keyword evidence="4" id="KW-0249">Electron transport</keyword>
<reference evidence="8 9" key="1">
    <citation type="submission" date="2016-02" db="EMBL/GenBank/DDBJ databases">
        <authorList>
            <person name="Wen L."/>
            <person name="He K."/>
            <person name="Yang H."/>
        </authorList>
    </citation>
    <scope>NUCLEOTIDE SEQUENCE [LARGE SCALE GENOMIC DNA]</scope>
    <source>
        <strain evidence="8 9">MJR8628A</strain>
    </source>
</reference>
<dbReference type="NCBIfam" id="NF047697">
    <property type="entry name" value="ThioredTrxAClost"/>
    <property type="match status" value="1"/>
</dbReference>
<sequence length="137" mass="15598">MKKKGIHYAFTKNSHLYIRLGILVKIISGGIKMIELTKDNFDSEVLEGEGYVFVDFWSQGCEPCKALMPDVHKLAEQYGDKIKFCSMDITKARRLAIKQKVLGLPTMTIYKGGEKVDEITKDDAEIAKIEAMIKKFY</sequence>
<dbReference type="Gene3D" id="3.40.30.10">
    <property type="entry name" value="Glutaredoxin"/>
    <property type="match status" value="1"/>
</dbReference>
<dbReference type="eggNOG" id="COG3118">
    <property type="taxonomic scope" value="Bacteria"/>
</dbReference>
<evidence type="ECO:0000313" key="9">
    <source>
        <dbReference type="Proteomes" id="UP000070326"/>
    </source>
</evidence>
<comment type="similarity">
    <text evidence="1">Belongs to the thioredoxin family.</text>
</comment>
<dbReference type="GO" id="GO:0005737">
    <property type="term" value="C:cytoplasm"/>
    <property type="evidence" value="ECO:0007669"/>
    <property type="project" value="TreeGrafter"/>
</dbReference>
<dbReference type="PATRIC" id="fig|1261.3.peg.1499"/>
<dbReference type="GO" id="GO:0015035">
    <property type="term" value="F:protein-disulfide reductase activity"/>
    <property type="evidence" value="ECO:0007669"/>
    <property type="project" value="TreeGrafter"/>
</dbReference>
<dbReference type="EMBL" id="LSQZ01000068">
    <property type="protein sequence ID" value="KXI11599.1"/>
    <property type="molecule type" value="Genomic_DNA"/>
</dbReference>
<dbReference type="CDD" id="cd02947">
    <property type="entry name" value="TRX_family"/>
    <property type="match status" value="1"/>
</dbReference>
<gene>
    <name evidence="8" type="ORF">HMPREF3195_01308</name>
</gene>
<evidence type="ECO:0000259" key="7">
    <source>
        <dbReference type="PROSITE" id="PS51352"/>
    </source>
</evidence>
<evidence type="ECO:0000256" key="2">
    <source>
        <dbReference type="ARBA" id="ARBA00020570"/>
    </source>
</evidence>
<evidence type="ECO:0000313" key="8">
    <source>
        <dbReference type="EMBL" id="KXI11599.1"/>
    </source>
</evidence>
<dbReference type="PANTHER" id="PTHR45663">
    <property type="entry name" value="GEO12009P1"/>
    <property type="match status" value="1"/>
</dbReference>
<dbReference type="Pfam" id="PF00085">
    <property type="entry name" value="Thioredoxin"/>
    <property type="match status" value="1"/>
</dbReference>
<evidence type="ECO:0000256" key="1">
    <source>
        <dbReference type="ARBA" id="ARBA00008987"/>
    </source>
</evidence>
<dbReference type="InterPro" id="IPR036249">
    <property type="entry name" value="Thioredoxin-like_sf"/>
</dbReference>
<dbReference type="AlphaFoldDB" id="A0A135YQA6"/>
<dbReference type="PROSITE" id="PS51352">
    <property type="entry name" value="THIOREDOXIN_2"/>
    <property type="match status" value="1"/>
</dbReference>
<dbReference type="InterPro" id="IPR017937">
    <property type="entry name" value="Thioredoxin_CS"/>
</dbReference>
<evidence type="ECO:0000256" key="3">
    <source>
        <dbReference type="ARBA" id="ARBA00022448"/>
    </source>
</evidence>
<dbReference type="SUPFAM" id="SSF52833">
    <property type="entry name" value="Thioredoxin-like"/>
    <property type="match status" value="1"/>
</dbReference>
<dbReference type="InterPro" id="IPR013766">
    <property type="entry name" value="Thioredoxin_domain"/>
</dbReference>
<accession>A0A135YQA6</accession>
<name>A0A135YQA6_9FIRM</name>
<comment type="caution">
    <text evidence="8">The sequence shown here is derived from an EMBL/GenBank/DDBJ whole genome shotgun (WGS) entry which is preliminary data.</text>
</comment>
<evidence type="ECO:0000256" key="6">
    <source>
        <dbReference type="ARBA" id="ARBA00023284"/>
    </source>
</evidence>